<dbReference type="CDD" id="cd16451">
    <property type="entry name" value="mRING_PEX12"/>
    <property type="match status" value="1"/>
</dbReference>
<keyword evidence="20" id="KW-1185">Reference proteome</keyword>
<evidence type="ECO:0000256" key="5">
    <source>
        <dbReference type="ARBA" id="ARBA00022448"/>
    </source>
</evidence>
<evidence type="ECO:0000256" key="14">
    <source>
        <dbReference type="ARBA" id="ARBA00029692"/>
    </source>
</evidence>
<dbReference type="InterPro" id="IPR013083">
    <property type="entry name" value="Znf_RING/FYVE/PHD"/>
</dbReference>
<keyword evidence="19" id="KW-0436">Ligase</keyword>
<keyword evidence="11 16" id="KW-1133">Transmembrane helix</keyword>
<dbReference type="Pfam" id="PF04757">
    <property type="entry name" value="Pex2_Pex12"/>
    <property type="match status" value="1"/>
</dbReference>
<keyword evidence="9" id="KW-0862">Zinc</keyword>
<evidence type="ECO:0000313" key="19">
    <source>
        <dbReference type="EMBL" id="KAJ3120010.1"/>
    </source>
</evidence>
<evidence type="ECO:0000259" key="18">
    <source>
        <dbReference type="Pfam" id="PF13923"/>
    </source>
</evidence>
<feature type="transmembrane region" description="Helical" evidence="16">
    <location>
        <begin position="176"/>
        <end position="201"/>
    </location>
</feature>
<dbReference type="AlphaFoldDB" id="A0AAD5SZW4"/>
<accession>A0AAD5SZW4</accession>
<dbReference type="SUPFAM" id="SSF57850">
    <property type="entry name" value="RING/U-box"/>
    <property type="match status" value="1"/>
</dbReference>
<evidence type="ECO:0000259" key="17">
    <source>
        <dbReference type="Pfam" id="PF04757"/>
    </source>
</evidence>
<dbReference type="Pfam" id="PF13923">
    <property type="entry name" value="zf-C3HC4_2"/>
    <property type="match status" value="1"/>
</dbReference>
<evidence type="ECO:0000256" key="15">
    <source>
        <dbReference type="ARBA" id="ARBA00034505"/>
    </source>
</evidence>
<dbReference type="GO" id="GO:0004842">
    <property type="term" value="F:ubiquitin-protein transferase activity"/>
    <property type="evidence" value="ECO:0007669"/>
    <property type="project" value="TreeGrafter"/>
</dbReference>
<sequence>MDAVTAKPTLFEVSAVSTLSELVKPALRYALAWYGQQNASFPFALTVARLVATRFDAAFAALTLAVEAAHLLGSTGPYGSAAERFYGLKRISIEAATKSNSRSNSTSFPPSLRQRLCVLASLVLIPYMRDRLLDTVADIEARLSLSPQTYAETDTANADAASVSAARRAAYSRRRWFCLLFRSSYAAMLAAKLLVAVAFMLNAPFASSCNIVDIVCGLRVARMDHNDHSDIAKSMQMPWFSAVDSPSPLVNLLAIMSSVSRKSVAVATTYVVPASIFLFRFSEWWYAAEYHKLARAQEPIPPPPPSCQPHPDGVPFPADPSICPLCQSRIKNPAMLSSGFVFCYVCIYKYMEKYSECPISKIPYGGGSAAVRKLYEM</sequence>
<comment type="subcellular location">
    <subcellularLocation>
        <location evidence="1">Peroxisome membrane</location>
        <topology evidence="1">Multi-pass membrane protein</topology>
    </subcellularLocation>
</comment>
<evidence type="ECO:0000256" key="12">
    <source>
        <dbReference type="ARBA" id="ARBA00023136"/>
    </source>
</evidence>
<comment type="subunit">
    <text evidence="15">Component of the PEX2-PEX10-PEX12 retrotranslocation channel, composed of PEX2, PEX10 and PEX12.</text>
</comment>
<evidence type="ECO:0000256" key="8">
    <source>
        <dbReference type="ARBA" id="ARBA00022771"/>
    </source>
</evidence>
<evidence type="ECO:0000256" key="10">
    <source>
        <dbReference type="ARBA" id="ARBA00022927"/>
    </source>
</evidence>
<dbReference type="GO" id="GO:1990429">
    <property type="term" value="C:peroxisomal importomer complex"/>
    <property type="evidence" value="ECO:0007669"/>
    <property type="project" value="TreeGrafter"/>
</dbReference>
<dbReference type="InterPro" id="IPR006845">
    <property type="entry name" value="Pex_N"/>
</dbReference>
<feature type="domain" description="Pex N-terminal" evidence="17">
    <location>
        <begin position="18"/>
        <end position="287"/>
    </location>
</feature>
<keyword evidence="6 16" id="KW-0812">Transmembrane</keyword>
<keyword evidence="5" id="KW-0813">Transport</keyword>
<keyword evidence="13" id="KW-0576">Peroxisome</keyword>
<evidence type="ECO:0000256" key="2">
    <source>
        <dbReference type="ARBA" id="ARBA00004906"/>
    </source>
</evidence>
<dbReference type="PANTHER" id="PTHR12888:SF0">
    <property type="entry name" value="PEROXISOME ASSEMBLY PROTEIN 12"/>
    <property type="match status" value="1"/>
</dbReference>
<dbReference type="Proteomes" id="UP001211907">
    <property type="component" value="Unassembled WGS sequence"/>
</dbReference>
<feature type="domain" description="RING-type" evidence="18">
    <location>
        <begin position="323"/>
        <end position="359"/>
    </location>
</feature>
<comment type="caution">
    <text evidence="19">The sequence shown here is derived from an EMBL/GenBank/DDBJ whole genome shotgun (WGS) entry which is preliminary data.</text>
</comment>
<evidence type="ECO:0000256" key="11">
    <source>
        <dbReference type="ARBA" id="ARBA00022989"/>
    </source>
</evidence>
<dbReference type="GO" id="GO:0008270">
    <property type="term" value="F:zinc ion binding"/>
    <property type="evidence" value="ECO:0007669"/>
    <property type="project" value="UniProtKB-KW"/>
</dbReference>
<keyword evidence="12 16" id="KW-0472">Membrane</keyword>
<organism evidence="19 20">
    <name type="scientific">Physocladia obscura</name>
    <dbReference type="NCBI Taxonomy" id="109957"/>
    <lineage>
        <taxon>Eukaryota</taxon>
        <taxon>Fungi</taxon>
        <taxon>Fungi incertae sedis</taxon>
        <taxon>Chytridiomycota</taxon>
        <taxon>Chytridiomycota incertae sedis</taxon>
        <taxon>Chytridiomycetes</taxon>
        <taxon>Chytridiales</taxon>
        <taxon>Chytriomycetaceae</taxon>
        <taxon>Physocladia</taxon>
    </lineage>
</organism>
<keyword evidence="7" id="KW-0479">Metal-binding</keyword>
<protein>
    <recommendedName>
        <fullName evidence="4">Peroxisome assembly protein 12</fullName>
    </recommendedName>
    <alternativeName>
        <fullName evidence="14">Peroxin-12</fullName>
    </alternativeName>
</protein>
<evidence type="ECO:0000256" key="1">
    <source>
        <dbReference type="ARBA" id="ARBA00004585"/>
    </source>
</evidence>
<evidence type="ECO:0000313" key="20">
    <source>
        <dbReference type="Proteomes" id="UP001211907"/>
    </source>
</evidence>
<evidence type="ECO:0000256" key="16">
    <source>
        <dbReference type="SAM" id="Phobius"/>
    </source>
</evidence>
<comment type="pathway">
    <text evidence="2">Protein modification; protein ubiquitination.</text>
</comment>
<evidence type="ECO:0000256" key="13">
    <source>
        <dbReference type="ARBA" id="ARBA00023140"/>
    </source>
</evidence>
<gene>
    <name evidence="19" type="primary">PEX12</name>
    <name evidence="19" type="ORF">HK100_000067</name>
</gene>
<evidence type="ECO:0000256" key="7">
    <source>
        <dbReference type="ARBA" id="ARBA00022723"/>
    </source>
</evidence>
<comment type="similarity">
    <text evidence="3">Belongs to the pex2/pex10/pex12 family.</text>
</comment>
<evidence type="ECO:0000256" key="3">
    <source>
        <dbReference type="ARBA" id="ARBA00008704"/>
    </source>
</evidence>
<dbReference type="InterPro" id="IPR017375">
    <property type="entry name" value="PEX12"/>
</dbReference>
<keyword evidence="8" id="KW-0863">Zinc-finger</keyword>
<dbReference type="InterPro" id="IPR001841">
    <property type="entry name" value="Znf_RING"/>
</dbReference>
<dbReference type="GO" id="GO:0006513">
    <property type="term" value="P:protein monoubiquitination"/>
    <property type="evidence" value="ECO:0007669"/>
    <property type="project" value="TreeGrafter"/>
</dbReference>
<dbReference type="PANTHER" id="PTHR12888">
    <property type="entry name" value="PEROXISOME ASSEMBLY PROTEIN 12 PEROXIN-12"/>
    <property type="match status" value="1"/>
</dbReference>
<name>A0AAD5SZW4_9FUNG</name>
<dbReference type="GO" id="GO:0016874">
    <property type="term" value="F:ligase activity"/>
    <property type="evidence" value="ECO:0007669"/>
    <property type="project" value="UniProtKB-KW"/>
</dbReference>
<dbReference type="GO" id="GO:0016562">
    <property type="term" value="P:protein import into peroxisome matrix, receptor recycling"/>
    <property type="evidence" value="ECO:0007669"/>
    <property type="project" value="UniProtKB-ARBA"/>
</dbReference>
<proteinExistence type="inferred from homology"/>
<evidence type="ECO:0000256" key="4">
    <source>
        <dbReference type="ARBA" id="ARBA00018980"/>
    </source>
</evidence>
<reference evidence="19" key="1">
    <citation type="submission" date="2020-05" db="EMBL/GenBank/DDBJ databases">
        <title>Phylogenomic resolution of chytrid fungi.</title>
        <authorList>
            <person name="Stajich J.E."/>
            <person name="Amses K."/>
            <person name="Simmons R."/>
            <person name="Seto K."/>
            <person name="Myers J."/>
            <person name="Bonds A."/>
            <person name="Quandt C.A."/>
            <person name="Barry K."/>
            <person name="Liu P."/>
            <person name="Grigoriev I."/>
            <person name="Longcore J.E."/>
            <person name="James T.Y."/>
        </authorList>
    </citation>
    <scope>NUCLEOTIDE SEQUENCE</scope>
    <source>
        <strain evidence="19">JEL0513</strain>
    </source>
</reference>
<keyword evidence="10" id="KW-0653">Protein transport</keyword>
<dbReference type="Gene3D" id="3.30.40.10">
    <property type="entry name" value="Zinc/RING finger domain, C3HC4 (zinc finger)"/>
    <property type="match status" value="1"/>
</dbReference>
<dbReference type="EMBL" id="JADGJH010001003">
    <property type="protein sequence ID" value="KAJ3120010.1"/>
    <property type="molecule type" value="Genomic_DNA"/>
</dbReference>
<evidence type="ECO:0000256" key="9">
    <source>
        <dbReference type="ARBA" id="ARBA00022833"/>
    </source>
</evidence>
<evidence type="ECO:0000256" key="6">
    <source>
        <dbReference type="ARBA" id="ARBA00022692"/>
    </source>
</evidence>
<dbReference type="GO" id="GO:0005778">
    <property type="term" value="C:peroxisomal membrane"/>
    <property type="evidence" value="ECO:0007669"/>
    <property type="project" value="UniProtKB-SubCell"/>
</dbReference>